<dbReference type="AlphaFoldDB" id="A0AAW2K3V2"/>
<protein>
    <submittedName>
        <fullName evidence="3">UDP glycosyltransferase 9</fullName>
    </submittedName>
</protein>
<organism evidence="3">
    <name type="scientific">Sesamum radiatum</name>
    <name type="common">Black benniseed</name>
    <dbReference type="NCBI Taxonomy" id="300843"/>
    <lineage>
        <taxon>Eukaryota</taxon>
        <taxon>Viridiplantae</taxon>
        <taxon>Streptophyta</taxon>
        <taxon>Embryophyta</taxon>
        <taxon>Tracheophyta</taxon>
        <taxon>Spermatophyta</taxon>
        <taxon>Magnoliopsida</taxon>
        <taxon>eudicotyledons</taxon>
        <taxon>Gunneridae</taxon>
        <taxon>Pentapetalae</taxon>
        <taxon>asterids</taxon>
        <taxon>lamiids</taxon>
        <taxon>Lamiales</taxon>
        <taxon>Pedaliaceae</taxon>
        <taxon>Sesamum</taxon>
    </lineage>
</organism>
<dbReference type="GO" id="GO:0080043">
    <property type="term" value="F:quercetin 3-O-glucosyltransferase activity"/>
    <property type="evidence" value="ECO:0007669"/>
    <property type="project" value="TreeGrafter"/>
</dbReference>
<evidence type="ECO:0000256" key="1">
    <source>
        <dbReference type="ARBA" id="ARBA00009995"/>
    </source>
</evidence>
<gene>
    <name evidence="3" type="ORF">Sradi_6417900</name>
</gene>
<evidence type="ECO:0000259" key="2">
    <source>
        <dbReference type="Pfam" id="PF22936"/>
    </source>
</evidence>
<dbReference type="InterPro" id="IPR054722">
    <property type="entry name" value="PolX-like_BBD"/>
</dbReference>
<sequence length="749" mass="83899">MEQETDTKTHILAIPFPLQGHINPMVQLCNRLVPRRIHVTLVTTVSIGASLEIQACSNTMITIETVPDPPIDVRDNLDEYEISHRRFRAAITSGLPGIIRKQRDAGLRFKAIVYDSFLPWMLDVAHERGMKGAVLFTQPCTVCSVYYHMHKGSLEIQRDEVSLPGMPVLGLKDLPSLMYDMSSYPSLLMVFVKQFSTFEKADWRLFNTFDKLEEEMIEDRSVAKQTHEIINLEHALADAEMKLPEKFLVMSIVDKFSKSWENFGMTLKHQKWRLSLDDLMIAISIEEEHRNQTHKIPVGHWAKLCPNKKAKTGQTVVNMIVGGSSSASTSGATEGYVSVQPKLLTIYEPCDWLIDTRANVHVCADKSLFVSYQAITRKTVRMGNSNTAEVLGIGSVDLKFPSGRILSLKRVHHVPTVRRNIISDSVKTGIPLSVSLDDLFASTSIPEHMEKLTNVGVNPNNTSLTHEESDIPRRSKRARVAKDFGSDFVTYNIEDDLVTFKDAMASSEAKQWKEAVKSEMDSIVSNGTWVLVDLPPGVLLLGMDVKTAFLYGELEEKIYMDQPGGFVAHGSCIEIITETKSFSKNKFEMKDIGEVDVILGIKSIRSTDGITISQSHYVEMIIEKLIEKFGYQNSRIAKMPYDSSITSFKNGGSVSVVQLRYSQIIGSLQCLANGTRPDISFSISKLARYTSCPDKTHWGALDRVLRYLKGIVSLAIHYGRFPVVLEGYSDASWIAKTPGVMGVQRMFLP</sequence>
<dbReference type="Pfam" id="PF22936">
    <property type="entry name" value="Pol_BBD"/>
    <property type="match status" value="1"/>
</dbReference>
<comment type="caution">
    <text evidence="3">The sequence shown here is derived from an EMBL/GenBank/DDBJ whole genome shotgun (WGS) entry which is preliminary data.</text>
</comment>
<evidence type="ECO:0000313" key="3">
    <source>
        <dbReference type="EMBL" id="KAL0301411.1"/>
    </source>
</evidence>
<dbReference type="SUPFAM" id="SSF53756">
    <property type="entry name" value="UDP-Glycosyltransferase/glycogen phosphorylase"/>
    <property type="match status" value="1"/>
</dbReference>
<proteinExistence type="inferred from homology"/>
<name>A0AAW2K3V2_SESRA</name>
<dbReference type="Gene3D" id="3.40.50.2000">
    <property type="entry name" value="Glycogen Phosphorylase B"/>
    <property type="match status" value="1"/>
</dbReference>
<feature type="domain" description="Retrovirus-related Pol polyprotein from transposon TNT 1-94-like beta-barrel" evidence="2">
    <location>
        <begin position="352"/>
        <end position="423"/>
    </location>
</feature>
<reference evidence="3" key="2">
    <citation type="journal article" date="2024" name="Plant">
        <title>Genomic evolution and insights into agronomic trait innovations of Sesamum species.</title>
        <authorList>
            <person name="Miao H."/>
            <person name="Wang L."/>
            <person name="Qu L."/>
            <person name="Liu H."/>
            <person name="Sun Y."/>
            <person name="Le M."/>
            <person name="Wang Q."/>
            <person name="Wei S."/>
            <person name="Zheng Y."/>
            <person name="Lin W."/>
            <person name="Duan Y."/>
            <person name="Cao H."/>
            <person name="Xiong S."/>
            <person name="Wang X."/>
            <person name="Wei L."/>
            <person name="Li C."/>
            <person name="Ma Q."/>
            <person name="Ju M."/>
            <person name="Zhao R."/>
            <person name="Li G."/>
            <person name="Mu C."/>
            <person name="Tian Q."/>
            <person name="Mei H."/>
            <person name="Zhang T."/>
            <person name="Gao T."/>
            <person name="Zhang H."/>
        </authorList>
    </citation>
    <scope>NUCLEOTIDE SEQUENCE</scope>
    <source>
        <strain evidence="3">G02</strain>
    </source>
</reference>
<dbReference type="PANTHER" id="PTHR11926:SF1560">
    <property type="entry name" value="UDP-GLYCOSYLTRANSFERASE 74E1-RELATED"/>
    <property type="match status" value="1"/>
</dbReference>
<dbReference type="GO" id="GO:0080044">
    <property type="term" value="F:quercetin 7-O-glucosyltransferase activity"/>
    <property type="evidence" value="ECO:0007669"/>
    <property type="project" value="TreeGrafter"/>
</dbReference>
<comment type="similarity">
    <text evidence="1">Belongs to the UDP-glycosyltransferase family.</text>
</comment>
<dbReference type="PANTHER" id="PTHR11926">
    <property type="entry name" value="GLUCOSYL/GLUCURONOSYL TRANSFERASES"/>
    <property type="match status" value="1"/>
</dbReference>
<dbReference type="Pfam" id="PF14223">
    <property type="entry name" value="Retrotran_gag_2"/>
    <property type="match status" value="1"/>
</dbReference>
<accession>A0AAW2K3V2</accession>
<dbReference type="EMBL" id="JACGWJ010000030">
    <property type="protein sequence ID" value="KAL0301411.1"/>
    <property type="molecule type" value="Genomic_DNA"/>
</dbReference>
<reference evidence="3" key="1">
    <citation type="submission" date="2020-06" db="EMBL/GenBank/DDBJ databases">
        <authorList>
            <person name="Li T."/>
            <person name="Hu X."/>
            <person name="Zhang T."/>
            <person name="Song X."/>
            <person name="Zhang H."/>
            <person name="Dai N."/>
            <person name="Sheng W."/>
            <person name="Hou X."/>
            <person name="Wei L."/>
        </authorList>
    </citation>
    <scope>NUCLEOTIDE SEQUENCE</scope>
    <source>
        <strain evidence="3">G02</strain>
        <tissue evidence="3">Leaf</tissue>
    </source>
</reference>